<keyword evidence="2" id="KW-1277">Toxin-antitoxin system</keyword>
<dbReference type="SUPFAM" id="SSF88723">
    <property type="entry name" value="PIN domain-like"/>
    <property type="match status" value="1"/>
</dbReference>
<comment type="similarity">
    <text evidence="7">Belongs to the PINc/VapC protein family.</text>
</comment>
<evidence type="ECO:0000256" key="4">
    <source>
        <dbReference type="ARBA" id="ARBA00022723"/>
    </source>
</evidence>
<dbReference type="CDD" id="cd18731">
    <property type="entry name" value="PIN_NgFitB-like"/>
    <property type="match status" value="1"/>
</dbReference>
<keyword evidence="5" id="KW-0378">Hydrolase</keyword>
<name>A0A6B1DR71_9CHLR</name>
<dbReference type="GO" id="GO:0004518">
    <property type="term" value="F:nuclease activity"/>
    <property type="evidence" value="ECO:0007669"/>
    <property type="project" value="UniProtKB-KW"/>
</dbReference>
<evidence type="ECO:0000256" key="1">
    <source>
        <dbReference type="ARBA" id="ARBA00001946"/>
    </source>
</evidence>
<dbReference type="EMBL" id="VXPY01000051">
    <property type="protein sequence ID" value="MYD90150.1"/>
    <property type="molecule type" value="Genomic_DNA"/>
</dbReference>
<evidence type="ECO:0000256" key="5">
    <source>
        <dbReference type="ARBA" id="ARBA00022801"/>
    </source>
</evidence>
<dbReference type="GO" id="GO:0046872">
    <property type="term" value="F:metal ion binding"/>
    <property type="evidence" value="ECO:0007669"/>
    <property type="project" value="UniProtKB-KW"/>
</dbReference>
<dbReference type="InterPro" id="IPR050556">
    <property type="entry name" value="Type_II_TA_system_RNase"/>
</dbReference>
<keyword evidence="3" id="KW-0540">Nuclease</keyword>
<comment type="caution">
    <text evidence="8">The sequence shown here is derived from an EMBL/GenBank/DDBJ whole genome shotgun (WGS) entry which is preliminary data.</text>
</comment>
<dbReference type="GO" id="GO:0016787">
    <property type="term" value="F:hydrolase activity"/>
    <property type="evidence" value="ECO:0007669"/>
    <property type="project" value="UniProtKB-KW"/>
</dbReference>
<evidence type="ECO:0000256" key="6">
    <source>
        <dbReference type="ARBA" id="ARBA00022842"/>
    </source>
</evidence>
<evidence type="ECO:0000256" key="7">
    <source>
        <dbReference type="ARBA" id="ARBA00038093"/>
    </source>
</evidence>
<dbReference type="AlphaFoldDB" id="A0A6B1DR71"/>
<keyword evidence="4" id="KW-0479">Metal-binding</keyword>
<dbReference type="InterPro" id="IPR029060">
    <property type="entry name" value="PIN-like_dom_sf"/>
</dbReference>
<organism evidence="8">
    <name type="scientific">Caldilineaceae bacterium SB0662_bin_9</name>
    <dbReference type="NCBI Taxonomy" id="2605258"/>
    <lineage>
        <taxon>Bacteria</taxon>
        <taxon>Bacillati</taxon>
        <taxon>Chloroflexota</taxon>
        <taxon>Caldilineae</taxon>
        <taxon>Caldilineales</taxon>
        <taxon>Caldilineaceae</taxon>
    </lineage>
</organism>
<evidence type="ECO:0000256" key="3">
    <source>
        <dbReference type="ARBA" id="ARBA00022722"/>
    </source>
</evidence>
<evidence type="ECO:0000256" key="2">
    <source>
        <dbReference type="ARBA" id="ARBA00022649"/>
    </source>
</evidence>
<accession>A0A6B1DR71</accession>
<comment type="cofactor">
    <cofactor evidence="1">
        <name>Mg(2+)</name>
        <dbReference type="ChEBI" id="CHEBI:18420"/>
    </cofactor>
</comment>
<dbReference type="PANTHER" id="PTHR33653">
    <property type="entry name" value="RIBONUCLEASE VAPC2"/>
    <property type="match status" value="1"/>
</dbReference>
<dbReference type="PANTHER" id="PTHR33653:SF1">
    <property type="entry name" value="RIBONUCLEASE VAPC2"/>
    <property type="match status" value="1"/>
</dbReference>
<gene>
    <name evidence="8" type="ORF">F4Y08_07390</name>
</gene>
<protein>
    <submittedName>
        <fullName evidence="8">Type II toxin-antitoxin system VapC family toxin</fullName>
    </submittedName>
</protein>
<reference evidence="8" key="1">
    <citation type="submission" date="2019-09" db="EMBL/GenBank/DDBJ databases">
        <title>Characterisation of the sponge microbiome using genome-centric metagenomics.</title>
        <authorList>
            <person name="Engelberts J.P."/>
            <person name="Robbins S.J."/>
            <person name="De Goeij J.M."/>
            <person name="Aranda M."/>
            <person name="Bell S.C."/>
            <person name="Webster N.S."/>
        </authorList>
    </citation>
    <scope>NUCLEOTIDE SEQUENCE</scope>
    <source>
        <strain evidence="8">SB0662_bin_9</strain>
    </source>
</reference>
<proteinExistence type="inferred from homology"/>
<dbReference type="Gene3D" id="3.40.50.1010">
    <property type="entry name" value="5'-nuclease"/>
    <property type="match status" value="1"/>
</dbReference>
<keyword evidence="6" id="KW-0460">Magnesium</keyword>
<sequence>MSLLLDTHVVSELIRKVPEPAVVSWVSGHPLDDLFFSAVGEAKLRYGAAILPTGRHRDTLFLEIEAMLRDAFGDWVLPFDSDAGRPIAPADCQIAAIATSRSMVVATRNIRDFEDMGIELVDPWEGA</sequence>
<evidence type="ECO:0000313" key="8">
    <source>
        <dbReference type="EMBL" id="MYD90150.1"/>
    </source>
</evidence>